<protein>
    <recommendedName>
        <fullName evidence="3">CopL family metal-binding regulatory protein</fullName>
    </recommendedName>
</protein>
<dbReference type="EMBL" id="ARXU01000002">
    <property type="protein sequence ID" value="KGD62529.1"/>
    <property type="molecule type" value="Genomic_DNA"/>
</dbReference>
<accession>A0ABR4WHL1</accession>
<evidence type="ECO:0000313" key="1">
    <source>
        <dbReference type="EMBL" id="KGD62529.1"/>
    </source>
</evidence>
<evidence type="ECO:0008006" key="3">
    <source>
        <dbReference type="Google" id="ProtNLM"/>
    </source>
</evidence>
<gene>
    <name evidence="1" type="ORF">T9A_00820</name>
</gene>
<dbReference type="Proteomes" id="UP000029443">
    <property type="component" value="Unassembled WGS sequence"/>
</dbReference>
<keyword evidence="2" id="KW-1185">Reference proteome</keyword>
<sequence>MKRYLRLDYRSLLAGLLATLMLVVTSNLSAQVSVGHLDSAPQTHCHHHAEMAQPDHGDSQHCPQDDGCQCLTLCQISATTVALFSGQTDIPEHPWHPSLETRLHDGIHHLPLRPPSLTV</sequence>
<organism evidence="1 2">
    <name type="scientific">Alcanivorax jadensis T9</name>
    <dbReference type="NCBI Taxonomy" id="1177181"/>
    <lineage>
        <taxon>Bacteria</taxon>
        <taxon>Pseudomonadati</taxon>
        <taxon>Pseudomonadota</taxon>
        <taxon>Gammaproteobacteria</taxon>
        <taxon>Oceanospirillales</taxon>
        <taxon>Alcanivoracaceae</taxon>
        <taxon>Alcanivorax</taxon>
    </lineage>
</organism>
<comment type="caution">
    <text evidence="1">The sequence shown here is derived from an EMBL/GenBank/DDBJ whole genome shotgun (WGS) entry which is preliminary data.</text>
</comment>
<proteinExistence type="predicted"/>
<dbReference type="RefSeq" id="WP_035245317.1">
    <property type="nucleotide sequence ID" value="NZ_ARXU01000002.1"/>
</dbReference>
<evidence type="ECO:0000313" key="2">
    <source>
        <dbReference type="Proteomes" id="UP000029443"/>
    </source>
</evidence>
<name>A0ABR4WHL1_9GAMM</name>
<reference evidence="1 2" key="1">
    <citation type="submission" date="2012-09" db="EMBL/GenBank/DDBJ databases">
        <title>Genome Sequence of alkane-degrading Bacterium Alcanivorax jadensis T9.</title>
        <authorList>
            <person name="Lai Q."/>
            <person name="Shao Z."/>
        </authorList>
    </citation>
    <scope>NUCLEOTIDE SEQUENCE [LARGE SCALE GENOMIC DNA]</scope>
    <source>
        <strain evidence="1 2">T9</strain>
    </source>
</reference>